<name>A0A2U1KKJ1_ARTAN</name>
<feature type="compositionally biased region" description="Polar residues" evidence="1">
    <location>
        <begin position="208"/>
        <end position="222"/>
    </location>
</feature>
<feature type="compositionally biased region" description="Basic and acidic residues" evidence="1">
    <location>
        <begin position="165"/>
        <end position="174"/>
    </location>
</feature>
<evidence type="ECO:0000256" key="1">
    <source>
        <dbReference type="SAM" id="MobiDB-lite"/>
    </source>
</evidence>
<dbReference type="Proteomes" id="UP000245207">
    <property type="component" value="Unassembled WGS sequence"/>
</dbReference>
<feature type="compositionally biased region" description="Acidic residues" evidence="1">
    <location>
        <begin position="146"/>
        <end position="160"/>
    </location>
</feature>
<dbReference type="PANTHER" id="PTHR34427:SF5">
    <property type="entry name" value="DUF4283 DOMAIN-CONTAINING PROTEIN"/>
    <property type="match status" value="1"/>
</dbReference>
<dbReference type="PANTHER" id="PTHR34427">
    <property type="entry name" value="DUF4283 DOMAIN PROTEIN"/>
    <property type="match status" value="1"/>
</dbReference>
<evidence type="ECO:0008006" key="4">
    <source>
        <dbReference type="Google" id="ProtNLM"/>
    </source>
</evidence>
<evidence type="ECO:0000313" key="2">
    <source>
        <dbReference type="EMBL" id="PWA37258.1"/>
    </source>
</evidence>
<reference evidence="2 3" key="1">
    <citation type="journal article" date="2018" name="Mol. Plant">
        <title>The genome of Artemisia annua provides insight into the evolution of Asteraceae family and artemisinin biosynthesis.</title>
        <authorList>
            <person name="Shen Q."/>
            <person name="Zhang L."/>
            <person name="Liao Z."/>
            <person name="Wang S."/>
            <person name="Yan T."/>
            <person name="Shi P."/>
            <person name="Liu M."/>
            <person name="Fu X."/>
            <person name="Pan Q."/>
            <person name="Wang Y."/>
            <person name="Lv Z."/>
            <person name="Lu X."/>
            <person name="Zhang F."/>
            <person name="Jiang W."/>
            <person name="Ma Y."/>
            <person name="Chen M."/>
            <person name="Hao X."/>
            <person name="Li L."/>
            <person name="Tang Y."/>
            <person name="Lv G."/>
            <person name="Zhou Y."/>
            <person name="Sun X."/>
            <person name="Brodelius P.E."/>
            <person name="Rose J.K.C."/>
            <person name="Tang K."/>
        </authorList>
    </citation>
    <scope>NUCLEOTIDE SEQUENCE [LARGE SCALE GENOMIC DNA]</scope>
    <source>
        <strain evidence="3">cv. Huhao1</strain>
        <tissue evidence="2">Leaf</tissue>
    </source>
</reference>
<feature type="region of interest" description="Disordered" evidence="1">
    <location>
        <begin position="203"/>
        <end position="222"/>
    </location>
</feature>
<sequence>MADHLKTCRADTFLSNTSIVNCFKTLNPWNNKFYLKDRLTWLAIEGLPPQAWHEAAFTRIAKDWGEIVFPEKCDDSNNNLVTGRVCIRTSHMDFIQHTLPVIVDGVNVCVRVREIPDECDEFIPPVKPVSTKEDDENDEVATNQRDDEDDEEDLYDDDSDSGMFYDDRADEYKNEGGWIKNDDIESSARTYKSSDDAVVEKVRRDLNLQASPQSQTSNNAES</sequence>
<keyword evidence="3" id="KW-1185">Reference proteome</keyword>
<dbReference type="OrthoDB" id="999103at2759"/>
<gene>
    <name evidence="2" type="ORF">CTI12_AA592350</name>
</gene>
<comment type="caution">
    <text evidence="2">The sequence shown here is derived from an EMBL/GenBank/DDBJ whole genome shotgun (WGS) entry which is preliminary data.</text>
</comment>
<feature type="region of interest" description="Disordered" evidence="1">
    <location>
        <begin position="122"/>
        <end position="196"/>
    </location>
</feature>
<protein>
    <recommendedName>
        <fullName evidence="4">DUF4283 domain-containing protein</fullName>
    </recommendedName>
</protein>
<dbReference type="AlphaFoldDB" id="A0A2U1KKJ1"/>
<dbReference type="EMBL" id="PKPP01017039">
    <property type="protein sequence ID" value="PWA37258.1"/>
    <property type="molecule type" value="Genomic_DNA"/>
</dbReference>
<accession>A0A2U1KKJ1</accession>
<evidence type="ECO:0000313" key="3">
    <source>
        <dbReference type="Proteomes" id="UP000245207"/>
    </source>
</evidence>
<organism evidence="2 3">
    <name type="scientific">Artemisia annua</name>
    <name type="common">Sweet wormwood</name>
    <dbReference type="NCBI Taxonomy" id="35608"/>
    <lineage>
        <taxon>Eukaryota</taxon>
        <taxon>Viridiplantae</taxon>
        <taxon>Streptophyta</taxon>
        <taxon>Embryophyta</taxon>
        <taxon>Tracheophyta</taxon>
        <taxon>Spermatophyta</taxon>
        <taxon>Magnoliopsida</taxon>
        <taxon>eudicotyledons</taxon>
        <taxon>Gunneridae</taxon>
        <taxon>Pentapetalae</taxon>
        <taxon>asterids</taxon>
        <taxon>campanulids</taxon>
        <taxon>Asterales</taxon>
        <taxon>Asteraceae</taxon>
        <taxon>Asteroideae</taxon>
        <taxon>Anthemideae</taxon>
        <taxon>Artemisiinae</taxon>
        <taxon>Artemisia</taxon>
    </lineage>
</organism>
<proteinExistence type="predicted"/>